<dbReference type="AlphaFoldDB" id="G2I3T9"/>
<reference evidence="2" key="1">
    <citation type="journal article" date="2011" name="J. Bacteriol.">
        <title>Complete genome sequence of NBRC 3288, a unique cellulose-nonproducing strain of Gluconacetobacter xylinus isolated from vinegar.</title>
        <authorList>
            <person name="Ogino H."/>
            <person name="Azuma Y."/>
            <person name="Hosoyama A."/>
            <person name="Nakazawa H."/>
            <person name="Matsutani M."/>
            <person name="Hasegawa A."/>
            <person name="Otsuyama K."/>
            <person name="Matsushita K."/>
            <person name="Fujita N."/>
            <person name="Shirai M."/>
        </authorList>
    </citation>
    <scope>NUCLEOTIDE SEQUENCE [LARGE SCALE GENOMIC DNA]</scope>
    <source>
        <strain evidence="2">NBRC 3288 / BCRC 11682 / LMG 1693</strain>
    </source>
</reference>
<evidence type="ECO:0000313" key="1">
    <source>
        <dbReference type="EMBL" id="BAK82786.1"/>
    </source>
</evidence>
<accession>G2I3T9</accession>
<dbReference type="Gene3D" id="1.25.40.380">
    <property type="entry name" value="Protein of unknown function DUF1810"/>
    <property type="match status" value="1"/>
</dbReference>
<gene>
    <name evidence="1" type="ordered locus">GLX_03740</name>
</gene>
<sequence length="108" mass="11861">MFVFAQFAELGHSSMAQRYAIRLMAEAGAFMAHLLSGPQLVACMAMVNALTGRSAHAIFGMPDDRKFHSSKTLFHRAALREAAFCTALACFFNDAEDTPTLRRAHLVP</sequence>
<organism evidence="1 2">
    <name type="scientific">Komagataeibacter medellinensis (strain NBRC 3288 / BCRC 11682 / LMG 1693 / Kondo 51)</name>
    <name type="common">Gluconacetobacter medellinensis</name>
    <dbReference type="NCBI Taxonomy" id="634177"/>
    <lineage>
        <taxon>Bacteria</taxon>
        <taxon>Pseudomonadati</taxon>
        <taxon>Pseudomonadota</taxon>
        <taxon>Alphaproteobacteria</taxon>
        <taxon>Acetobacterales</taxon>
        <taxon>Acetobacteraceae</taxon>
        <taxon>Komagataeibacter</taxon>
    </lineage>
</organism>
<proteinExistence type="predicted"/>
<dbReference type="Proteomes" id="UP000009044">
    <property type="component" value="Chromosome"/>
</dbReference>
<dbReference type="eggNOG" id="COG5579">
    <property type="taxonomic scope" value="Bacteria"/>
</dbReference>
<dbReference type="InterPro" id="IPR014937">
    <property type="entry name" value="DUF1810"/>
</dbReference>
<dbReference type="Pfam" id="PF08837">
    <property type="entry name" value="DUF1810"/>
    <property type="match status" value="1"/>
</dbReference>
<dbReference type="PATRIC" id="fig|634177.7.peg.424"/>
<dbReference type="InterPro" id="IPR036287">
    <property type="entry name" value="Rv1873-like_sf"/>
</dbReference>
<dbReference type="EMBL" id="AP012159">
    <property type="protein sequence ID" value="BAK82786.1"/>
    <property type="molecule type" value="Genomic_DNA"/>
</dbReference>
<protein>
    <submittedName>
        <fullName evidence="1">Uncharacterized protein</fullName>
    </submittedName>
</protein>
<dbReference type="HOGENOM" id="CLU_124534_0_0_5"/>
<dbReference type="SUPFAM" id="SSF140736">
    <property type="entry name" value="Rv1873-like"/>
    <property type="match status" value="1"/>
</dbReference>
<dbReference type="STRING" id="634177.GLX_03740"/>
<name>G2I3T9_KOMMN</name>
<dbReference type="RefSeq" id="WP_014104363.1">
    <property type="nucleotide sequence ID" value="NC_016027.1"/>
</dbReference>
<evidence type="ECO:0000313" key="2">
    <source>
        <dbReference type="Proteomes" id="UP000009044"/>
    </source>
</evidence>
<dbReference type="KEGG" id="gxy:GLX_03740"/>